<accession>A0A168QKX9</accession>
<dbReference type="PANTHER" id="PTHR42852">
    <property type="entry name" value="THIOL:DISULFIDE INTERCHANGE PROTEIN DSBE"/>
    <property type="match status" value="1"/>
</dbReference>
<dbReference type="InterPro" id="IPR013740">
    <property type="entry name" value="Redoxin"/>
</dbReference>
<organism evidence="3 4">
    <name type="scientific">Paenibacillus antarcticus</name>
    <dbReference type="NCBI Taxonomy" id="253703"/>
    <lineage>
        <taxon>Bacteria</taxon>
        <taxon>Bacillati</taxon>
        <taxon>Bacillota</taxon>
        <taxon>Bacilli</taxon>
        <taxon>Bacillales</taxon>
        <taxon>Paenibacillaceae</taxon>
        <taxon>Paenibacillus</taxon>
    </lineage>
</organism>
<dbReference type="InterPro" id="IPR013766">
    <property type="entry name" value="Thioredoxin_domain"/>
</dbReference>
<dbReference type="RefSeq" id="WP_068646499.1">
    <property type="nucleotide sequence ID" value="NZ_CP043611.1"/>
</dbReference>
<evidence type="ECO:0000313" key="3">
    <source>
        <dbReference type="EMBL" id="OAB47902.1"/>
    </source>
</evidence>
<protein>
    <submittedName>
        <fullName evidence="3">Thioredoxin</fullName>
    </submittedName>
</protein>
<dbReference type="Proteomes" id="UP000077355">
    <property type="component" value="Unassembled WGS sequence"/>
</dbReference>
<feature type="domain" description="Thioredoxin" evidence="2">
    <location>
        <begin position="42"/>
        <end position="184"/>
    </location>
</feature>
<dbReference type="Gene3D" id="3.40.30.10">
    <property type="entry name" value="Glutaredoxin"/>
    <property type="match status" value="1"/>
</dbReference>
<evidence type="ECO:0000256" key="1">
    <source>
        <dbReference type="SAM" id="SignalP"/>
    </source>
</evidence>
<evidence type="ECO:0000313" key="4">
    <source>
        <dbReference type="Proteomes" id="UP000077355"/>
    </source>
</evidence>
<dbReference type="InterPro" id="IPR050553">
    <property type="entry name" value="Thioredoxin_ResA/DsbE_sf"/>
</dbReference>
<dbReference type="GO" id="GO:0016491">
    <property type="term" value="F:oxidoreductase activity"/>
    <property type="evidence" value="ECO:0007669"/>
    <property type="project" value="InterPro"/>
</dbReference>
<dbReference type="InterPro" id="IPR036249">
    <property type="entry name" value="Thioredoxin-like_sf"/>
</dbReference>
<dbReference type="AlphaFoldDB" id="A0A168QKX9"/>
<evidence type="ECO:0000259" key="2">
    <source>
        <dbReference type="PROSITE" id="PS51352"/>
    </source>
</evidence>
<dbReference type="OrthoDB" id="25753at2"/>
<feature type="signal peptide" evidence="1">
    <location>
        <begin position="1"/>
        <end position="21"/>
    </location>
</feature>
<feature type="chain" id="PRO_5039229628" evidence="1">
    <location>
        <begin position="22"/>
        <end position="184"/>
    </location>
</feature>
<name>A0A168QKX9_9BACL</name>
<gene>
    <name evidence="3" type="ORF">PBAT_03240</name>
</gene>
<dbReference type="CDD" id="cd02966">
    <property type="entry name" value="TlpA_like_family"/>
    <property type="match status" value="1"/>
</dbReference>
<comment type="caution">
    <text evidence="3">The sequence shown here is derived from an EMBL/GenBank/DDBJ whole genome shotgun (WGS) entry which is preliminary data.</text>
</comment>
<sequence length="184" mass="20122">MKIRAKWISLMVILSTMVVISACGNSIANKSSQDSGAEQTATNQGKAAPMFDLLDLNGNEVALADLAGDKVYVKYWASWCSICLAGLDELNTLSAQDNDFKVISIVSPNFKGEQSTEDFSKWFKKQTTYQDITVLIDEDGTWAKKFGVRGYPTSYYIGSEGVLAKTAPGHNSNDQIISAMKEIN</sequence>
<keyword evidence="1" id="KW-0732">Signal</keyword>
<dbReference type="EMBL" id="LVJI01000002">
    <property type="protein sequence ID" value="OAB47902.1"/>
    <property type="molecule type" value="Genomic_DNA"/>
</dbReference>
<proteinExistence type="predicted"/>
<dbReference type="SUPFAM" id="SSF52833">
    <property type="entry name" value="Thioredoxin-like"/>
    <property type="match status" value="1"/>
</dbReference>
<reference evidence="3 4" key="1">
    <citation type="submission" date="2016-03" db="EMBL/GenBank/DDBJ databases">
        <title>Draft genome sequence of Paenibacillus antarcticus CECT 5836.</title>
        <authorList>
            <person name="Shin S.-K."/>
            <person name="Yi H."/>
        </authorList>
    </citation>
    <scope>NUCLEOTIDE SEQUENCE [LARGE SCALE GENOMIC DNA]</scope>
    <source>
        <strain evidence="3 4">CECT 5836</strain>
    </source>
</reference>
<dbReference type="Pfam" id="PF08534">
    <property type="entry name" value="Redoxin"/>
    <property type="match status" value="1"/>
</dbReference>
<keyword evidence="4" id="KW-1185">Reference proteome</keyword>
<dbReference type="PROSITE" id="PS51352">
    <property type="entry name" value="THIOREDOXIN_2"/>
    <property type="match status" value="1"/>
</dbReference>
<dbReference type="PANTHER" id="PTHR42852:SF16">
    <property type="entry name" value="THIOL:DISULFIDE INTERCHANGE PROTEIN TLPA"/>
    <property type="match status" value="1"/>
</dbReference>
<dbReference type="PROSITE" id="PS51257">
    <property type="entry name" value="PROKAR_LIPOPROTEIN"/>
    <property type="match status" value="1"/>
</dbReference>